<evidence type="ECO:0000313" key="12">
    <source>
        <dbReference type="EMBL" id="MDM8561967.1"/>
    </source>
</evidence>
<evidence type="ECO:0000256" key="9">
    <source>
        <dbReference type="ARBA" id="ARBA00023211"/>
    </source>
</evidence>
<evidence type="ECO:0000256" key="2">
    <source>
        <dbReference type="ARBA" id="ARBA00001946"/>
    </source>
</evidence>
<dbReference type="PANTHER" id="PTHR21621">
    <property type="entry name" value="RIBOSOMAL PROTEIN S6 MODIFICATION PROTEIN"/>
    <property type="match status" value="1"/>
</dbReference>
<dbReference type="InterPro" id="IPR013815">
    <property type="entry name" value="ATP_grasp_subdomain_1"/>
</dbReference>
<keyword evidence="12" id="KW-0282">Flagellum</keyword>
<dbReference type="HAMAP" id="MF_00162">
    <property type="entry name" value="GSH_S"/>
    <property type="match status" value="1"/>
</dbReference>
<feature type="domain" description="ATP-grasp" evidence="11">
    <location>
        <begin position="124"/>
        <end position="311"/>
    </location>
</feature>
<dbReference type="Proteomes" id="UP001171945">
    <property type="component" value="Unassembled WGS sequence"/>
</dbReference>
<evidence type="ECO:0000256" key="1">
    <source>
        <dbReference type="ARBA" id="ARBA00001936"/>
    </source>
</evidence>
<keyword evidence="5" id="KW-0479">Metal-binding</keyword>
<keyword evidence="4 10" id="KW-0317">Glutathione biosynthesis</keyword>
<name>A0ABT7VQM2_9GAMM</name>
<comment type="similarity">
    <text evidence="10">Belongs to the prokaryotic GSH synthase family.</text>
</comment>
<comment type="cofactor">
    <cofactor evidence="2">
        <name>Mg(2+)</name>
        <dbReference type="ChEBI" id="CHEBI:18420"/>
    </cofactor>
</comment>
<dbReference type="InterPro" id="IPR004215">
    <property type="entry name" value="GSHS_N"/>
</dbReference>
<comment type="catalytic activity">
    <reaction evidence="10">
        <text>gamma-L-glutamyl-L-cysteine + glycine + ATP = glutathione + ADP + phosphate + H(+)</text>
        <dbReference type="Rhea" id="RHEA:13557"/>
        <dbReference type="ChEBI" id="CHEBI:15378"/>
        <dbReference type="ChEBI" id="CHEBI:30616"/>
        <dbReference type="ChEBI" id="CHEBI:43474"/>
        <dbReference type="ChEBI" id="CHEBI:57305"/>
        <dbReference type="ChEBI" id="CHEBI:57925"/>
        <dbReference type="ChEBI" id="CHEBI:58173"/>
        <dbReference type="ChEBI" id="CHEBI:456216"/>
        <dbReference type="EC" id="6.3.2.3"/>
    </reaction>
</comment>
<dbReference type="EC" id="6.3.2.3" evidence="10"/>
<evidence type="ECO:0000256" key="4">
    <source>
        <dbReference type="ARBA" id="ARBA00022684"/>
    </source>
</evidence>
<comment type="pathway">
    <text evidence="10">Sulfur metabolism; glutathione biosynthesis; glutathione from L-cysteine and L-glutamate: step 2/2.</text>
</comment>
<dbReference type="PROSITE" id="PS50975">
    <property type="entry name" value="ATP_GRASP"/>
    <property type="match status" value="1"/>
</dbReference>
<dbReference type="Pfam" id="PF02955">
    <property type="entry name" value="GSH-S_ATP"/>
    <property type="match status" value="1"/>
</dbReference>
<proteinExistence type="inferred from homology"/>
<sequence length="319" mass="36045">MSINLGIVMDPIETIKVSKDSSFAMLLAAQERDWTLWYMTLNDLWLRDGQAYAFMRRLQVRDDPKSWFTLGQPQTAPLSRLSVILMRKDPPFDLEYIVATYLLEQAEATGTLIVNKPQSLRDANEKLYTAWFPQCCAPTLVTRRAACLREFLQAHEEIILKPLDGMGGTSIFRLTEEDVNTSVIIETITEHEQRFVMAQRFIPKIVEGDKRILLINGEPIPYALARIPAPGELRGNLAAGGRGEGIALSARDEWICRQVGPVLREKDLLFVGLDVIGDYLTEINVTSPTCIRELDKLYGLDIAGQLMNVIEDKLKYCPN</sequence>
<keyword evidence="6 10" id="KW-0547">Nucleotide-binding</keyword>
<keyword evidence="9" id="KW-0464">Manganese</keyword>
<accession>A0ABT7VQM2</accession>
<dbReference type="Gene3D" id="3.40.50.20">
    <property type="match status" value="1"/>
</dbReference>
<gene>
    <name evidence="10 12" type="primary">gshB</name>
    <name evidence="12" type="ORF">QUF54_01275</name>
</gene>
<dbReference type="Gene3D" id="3.30.1490.20">
    <property type="entry name" value="ATP-grasp fold, A domain"/>
    <property type="match status" value="1"/>
</dbReference>
<evidence type="ECO:0000256" key="10">
    <source>
        <dbReference type="HAMAP-Rule" id="MF_00162"/>
    </source>
</evidence>
<evidence type="ECO:0000256" key="6">
    <source>
        <dbReference type="ARBA" id="ARBA00022741"/>
    </source>
</evidence>
<dbReference type="GO" id="GO:0004363">
    <property type="term" value="F:glutathione synthase activity"/>
    <property type="evidence" value="ECO:0007669"/>
    <property type="project" value="UniProtKB-EC"/>
</dbReference>
<dbReference type="SUPFAM" id="SSF52440">
    <property type="entry name" value="PreATP-grasp domain"/>
    <property type="match status" value="1"/>
</dbReference>
<dbReference type="InterPro" id="IPR016185">
    <property type="entry name" value="PreATP-grasp_dom_sf"/>
</dbReference>
<keyword evidence="8" id="KW-0460">Magnesium</keyword>
<protein>
    <recommendedName>
        <fullName evidence="10">Glutathione synthetase</fullName>
        <ecNumber evidence="10">6.3.2.3</ecNumber>
    </recommendedName>
    <alternativeName>
        <fullName evidence="10">GSH synthetase</fullName>
        <shortName evidence="10">GSH-S</shortName>
        <shortName evidence="10">GSHase</shortName>
    </alternativeName>
    <alternativeName>
        <fullName evidence="10">Glutathione synthase</fullName>
    </alternativeName>
</protein>
<comment type="caution">
    <text evidence="12">The sequence shown here is derived from an EMBL/GenBank/DDBJ whole genome shotgun (WGS) entry which is preliminary data.</text>
</comment>
<reference evidence="12" key="1">
    <citation type="submission" date="2023-06" db="EMBL/GenBank/DDBJ databases">
        <title>Uncultivated large filamentous bacteria from sulfidic sediments reveal new species and different genomic features in energy metabolism and defense.</title>
        <authorList>
            <person name="Fonseca A."/>
        </authorList>
    </citation>
    <scope>NUCLEOTIDE SEQUENCE</scope>
    <source>
        <strain evidence="12">HSG4</strain>
    </source>
</reference>
<organism evidence="12 13">
    <name type="scientific">Candidatus Marithioploca araucensis</name>
    <dbReference type="NCBI Taxonomy" id="70273"/>
    <lineage>
        <taxon>Bacteria</taxon>
        <taxon>Pseudomonadati</taxon>
        <taxon>Pseudomonadota</taxon>
        <taxon>Gammaproteobacteria</taxon>
        <taxon>Thiotrichales</taxon>
        <taxon>Thiotrichaceae</taxon>
        <taxon>Candidatus Marithioploca</taxon>
    </lineage>
</organism>
<evidence type="ECO:0000313" key="13">
    <source>
        <dbReference type="Proteomes" id="UP001171945"/>
    </source>
</evidence>
<dbReference type="InterPro" id="IPR011761">
    <property type="entry name" value="ATP-grasp"/>
</dbReference>
<keyword evidence="7 10" id="KW-0067">ATP-binding</keyword>
<dbReference type="Gene3D" id="3.30.470.20">
    <property type="entry name" value="ATP-grasp fold, B domain"/>
    <property type="match status" value="1"/>
</dbReference>
<comment type="cofactor">
    <cofactor evidence="1">
        <name>Mn(2+)</name>
        <dbReference type="ChEBI" id="CHEBI:29035"/>
    </cofactor>
</comment>
<dbReference type="InterPro" id="IPR004218">
    <property type="entry name" value="GSHS_ATP-bd"/>
</dbReference>
<keyword evidence="13" id="KW-1185">Reference proteome</keyword>
<keyword evidence="12" id="KW-0966">Cell projection</keyword>
<dbReference type="SUPFAM" id="SSF56059">
    <property type="entry name" value="Glutathione synthetase ATP-binding domain-like"/>
    <property type="match status" value="1"/>
</dbReference>
<evidence type="ECO:0000259" key="11">
    <source>
        <dbReference type="PROSITE" id="PS50975"/>
    </source>
</evidence>
<keyword evidence="12" id="KW-0969">Cilium</keyword>
<dbReference type="NCBIfam" id="TIGR01380">
    <property type="entry name" value="glut_syn"/>
    <property type="match status" value="1"/>
</dbReference>
<keyword evidence="3 10" id="KW-0436">Ligase</keyword>
<dbReference type="PANTHER" id="PTHR21621:SF4">
    <property type="entry name" value="GLUTATHIONE SYNTHETASE"/>
    <property type="match status" value="1"/>
</dbReference>
<dbReference type="EMBL" id="JAUCGM010000030">
    <property type="protein sequence ID" value="MDM8561967.1"/>
    <property type="molecule type" value="Genomic_DNA"/>
</dbReference>
<dbReference type="Pfam" id="PF02951">
    <property type="entry name" value="GSH-S_N"/>
    <property type="match status" value="1"/>
</dbReference>
<dbReference type="InterPro" id="IPR006284">
    <property type="entry name" value="Glut_synth_pro"/>
</dbReference>
<evidence type="ECO:0000256" key="8">
    <source>
        <dbReference type="ARBA" id="ARBA00022842"/>
    </source>
</evidence>
<dbReference type="NCBIfam" id="NF003573">
    <property type="entry name" value="PRK05246.1"/>
    <property type="match status" value="1"/>
</dbReference>
<evidence type="ECO:0000256" key="7">
    <source>
        <dbReference type="ARBA" id="ARBA00022840"/>
    </source>
</evidence>
<evidence type="ECO:0000256" key="5">
    <source>
        <dbReference type="ARBA" id="ARBA00022723"/>
    </source>
</evidence>
<evidence type="ECO:0000256" key="3">
    <source>
        <dbReference type="ARBA" id="ARBA00022598"/>
    </source>
</evidence>